<evidence type="ECO:0008006" key="3">
    <source>
        <dbReference type="Google" id="ProtNLM"/>
    </source>
</evidence>
<dbReference type="VEuPathDB" id="TrichDB:TVAGG3_0382900"/>
<evidence type="ECO:0000313" key="2">
    <source>
        <dbReference type="Proteomes" id="UP000001542"/>
    </source>
</evidence>
<dbReference type="RefSeq" id="XP_001583130.1">
    <property type="nucleotide sequence ID" value="XM_001583080.1"/>
</dbReference>
<dbReference type="InParanoid" id="A2DBE1"/>
<gene>
    <name evidence="1" type="ORF">TVAG_093180</name>
</gene>
<proteinExistence type="predicted"/>
<sequence length="346" mass="38742">MNVTLSSLRVANYLGSPFMNFARMQRLDISNTRLNKFSNHFLTNFISHNINANIETSKFTNFMKSVVMFNKENHVGTKFSSTFTGGSDQQVSFHKCTFERCTNSNFGGAINIEDPSFQMNITSSSFISCSAGKDGGAIYTEVNNSRIKRLLFNKCHAGESCSYQTFLITLRGQADAENIQINDNGHPVESDSFCTFNLKRGNVNAKQFNVTNNVVYSFGAALTATLARKARYNLIYSNFIENHCQDRELFSLYHASFECNLKYCNVLGNEGGSQSILFSSVGNCHCTVYGCVILRNKVASLAIINDLNLILFEHCVCDVEQTGPRTVHNIEVTFKAEDFPTIQIFK</sequence>
<dbReference type="Proteomes" id="UP000001542">
    <property type="component" value="Unassembled WGS sequence"/>
</dbReference>
<organism evidence="1 2">
    <name type="scientific">Trichomonas vaginalis (strain ATCC PRA-98 / G3)</name>
    <dbReference type="NCBI Taxonomy" id="412133"/>
    <lineage>
        <taxon>Eukaryota</taxon>
        <taxon>Metamonada</taxon>
        <taxon>Parabasalia</taxon>
        <taxon>Trichomonadida</taxon>
        <taxon>Trichomonadidae</taxon>
        <taxon>Trichomonas</taxon>
    </lineage>
</organism>
<keyword evidence="2" id="KW-1185">Reference proteome</keyword>
<evidence type="ECO:0000313" key="1">
    <source>
        <dbReference type="EMBL" id="EAY22144.1"/>
    </source>
</evidence>
<reference evidence="1" key="1">
    <citation type="submission" date="2006-10" db="EMBL/GenBank/DDBJ databases">
        <authorList>
            <person name="Amadeo P."/>
            <person name="Zhao Q."/>
            <person name="Wortman J."/>
            <person name="Fraser-Liggett C."/>
            <person name="Carlton J."/>
        </authorList>
    </citation>
    <scope>NUCLEOTIDE SEQUENCE</scope>
    <source>
        <strain evidence="1">G3</strain>
    </source>
</reference>
<accession>A2DBE1</accession>
<dbReference type="VEuPathDB" id="TrichDB:TVAG_093180"/>
<protein>
    <recommendedName>
        <fullName evidence="3">Polymorphic repeat outer membrane protein</fullName>
    </recommendedName>
</protein>
<dbReference type="KEGG" id="tva:5467705"/>
<dbReference type="EMBL" id="DS113185">
    <property type="protein sequence ID" value="EAY22144.1"/>
    <property type="molecule type" value="Genomic_DNA"/>
</dbReference>
<name>A2DBE1_TRIV3</name>
<dbReference type="AlphaFoldDB" id="A2DBE1"/>
<reference evidence="1" key="2">
    <citation type="journal article" date="2007" name="Science">
        <title>Draft genome sequence of the sexually transmitted pathogen Trichomonas vaginalis.</title>
        <authorList>
            <person name="Carlton J.M."/>
            <person name="Hirt R.P."/>
            <person name="Silva J.C."/>
            <person name="Delcher A.L."/>
            <person name="Schatz M."/>
            <person name="Zhao Q."/>
            <person name="Wortman J.R."/>
            <person name="Bidwell S.L."/>
            <person name="Alsmark U.C.M."/>
            <person name="Besteiro S."/>
            <person name="Sicheritz-Ponten T."/>
            <person name="Noel C.J."/>
            <person name="Dacks J.B."/>
            <person name="Foster P.G."/>
            <person name="Simillion C."/>
            <person name="Van de Peer Y."/>
            <person name="Miranda-Saavedra D."/>
            <person name="Barton G.J."/>
            <person name="Westrop G.D."/>
            <person name="Mueller S."/>
            <person name="Dessi D."/>
            <person name="Fiori P.L."/>
            <person name="Ren Q."/>
            <person name="Paulsen I."/>
            <person name="Zhang H."/>
            <person name="Bastida-Corcuera F.D."/>
            <person name="Simoes-Barbosa A."/>
            <person name="Brown M.T."/>
            <person name="Hayes R.D."/>
            <person name="Mukherjee M."/>
            <person name="Okumura C.Y."/>
            <person name="Schneider R."/>
            <person name="Smith A.J."/>
            <person name="Vanacova S."/>
            <person name="Villalvazo M."/>
            <person name="Haas B.J."/>
            <person name="Pertea M."/>
            <person name="Feldblyum T.V."/>
            <person name="Utterback T.R."/>
            <person name="Shu C.L."/>
            <person name="Osoegawa K."/>
            <person name="de Jong P.J."/>
            <person name="Hrdy I."/>
            <person name="Horvathova L."/>
            <person name="Zubacova Z."/>
            <person name="Dolezal P."/>
            <person name="Malik S.B."/>
            <person name="Logsdon J.M. Jr."/>
            <person name="Henze K."/>
            <person name="Gupta A."/>
            <person name="Wang C.C."/>
            <person name="Dunne R.L."/>
            <person name="Upcroft J.A."/>
            <person name="Upcroft P."/>
            <person name="White O."/>
            <person name="Salzberg S.L."/>
            <person name="Tang P."/>
            <person name="Chiu C.-H."/>
            <person name="Lee Y.-S."/>
            <person name="Embley T.M."/>
            <person name="Coombs G.H."/>
            <person name="Mottram J.C."/>
            <person name="Tachezy J."/>
            <person name="Fraser-Liggett C.M."/>
            <person name="Johnson P.J."/>
        </authorList>
    </citation>
    <scope>NUCLEOTIDE SEQUENCE [LARGE SCALE GENOMIC DNA]</scope>
    <source>
        <strain evidence="1">G3</strain>
    </source>
</reference>